<dbReference type="SUPFAM" id="SSF54373">
    <property type="entry name" value="FAD-linked reductases, C-terminal domain"/>
    <property type="match status" value="1"/>
</dbReference>
<keyword evidence="4" id="KW-0274">FAD</keyword>
<evidence type="ECO:0000313" key="8">
    <source>
        <dbReference type="EMBL" id="KAJ3569635.1"/>
    </source>
</evidence>
<gene>
    <name evidence="8" type="ORF">NPX13_g6016</name>
</gene>
<dbReference type="VEuPathDB" id="FungiDB:F4678DRAFT_442120"/>
<dbReference type="GO" id="GO:0071949">
    <property type="term" value="F:FAD binding"/>
    <property type="evidence" value="ECO:0007669"/>
    <property type="project" value="InterPro"/>
</dbReference>
<proteinExistence type="inferred from homology"/>
<feature type="domain" description="FAD-binding" evidence="7">
    <location>
        <begin position="20"/>
        <end position="368"/>
    </location>
</feature>
<dbReference type="PRINTS" id="PR00420">
    <property type="entry name" value="RNGMNOXGNASE"/>
</dbReference>
<evidence type="ECO:0000256" key="3">
    <source>
        <dbReference type="ARBA" id="ARBA00022630"/>
    </source>
</evidence>
<keyword evidence="5" id="KW-0560">Oxidoreductase</keyword>
<evidence type="ECO:0000256" key="5">
    <source>
        <dbReference type="ARBA" id="ARBA00023002"/>
    </source>
</evidence>
<dbReference type="Proteomes" id="UP001148614">
    <property type="component" value="Unassembled WGS sequence"/>
</dbReference>
<dbReference type="InterPro" id="IPR036188">
    <property type="entry name" value="FAD/NAD-bd_sf"/>
</dbReference>
<evidence type="ECO:0000256" key="2">
    <source>
        <dbReference type="ARBA" id="ARBA00007992"/>
    </source>
</evidence>
<comment type="pathway">
    <text evidence="1">Secondary metabolite biosynthesis.</text>
</comment>
<evidence type="ECO:0000256" key="1">
    <source>
        <dbReference type="ARBA" id="ARBA00005179"/>
    </source>
</evidence>
<accession>A0A9W8TM56</accession>
<evidence type="ECO:0000259" key="7">
    <source>
        <dbReference type="Pfam" id="PF01494"/>
    </source>
</evidence>
<dbReference type="SUPFAM" id="SSF51905">
    <property type="entry name" value="FAD/NAD(P)-binding domain"/>
    <property type="match status" value="1"/>
</dbReference>
<dbReference type="Gene3D" id="3.50.50.60">
    <property type="entry name" value="FAD/NAD(P)-binding domain"/>
    <property type="match status" value="1"/>
</dbReference>
<organism evidence="8 9">
    <name type="scientific">Xylaria arbuscula</name>
    <dbReference type="NCBI Taxonomy" id="114810"/>
    <lineage>
        <taxon>Eukaryota</taxon>
        <taxon>Fungi</taxon>
        <taxon>Dikarya</taxon>
        <taxon>Ascomycota</taxon>
        <taxon>Pezizomycotina</taxon>
        <taxon>Sordariomycetes</taxon>
        <taxon>Xylariomycetidae</taxon>
        <taxon>Xylariales</taxon>
        <taxon>Xylariaceae</taxon>
        <taxon>Xylaria</taxon>
    </lineage>
</organism>
<dbReference type="PANTHER" id="PTHR13789">
    <property type="entry name" value="MONOOXYGENASE"/>
    <property type="match status" value="1"/>
</dbReference>
<protein>
    <recommendedName>
        <fullName evidence="7">FAD-binding domain-containing protein</fullName>
    </recommendedName>
</protein>
<comment type="caution">
    <text evidence="8">The sequence shown here is derived from an EMBL/GenBank/DDBJ whole genome shotgun (WGS) entry which is preliminary data.</text>
</comment>
<evidence type="ECO:0000256" key="6">
    <source>
        <dbReference type="ARBA" id="ARBA00023033"/>
    </source>
</evidence>
<dbReference type="Pfam" id="PF01494">
    <property type="entry name" value="FAD_binding_3"/>
    <property type="match status" value="1"/>
</dbReference>
<keyword evidence="3" id="KW-0285">Flavoprotein</keyword>
<dbReference type="GO" id="GO:0004497">
    <property type="term" value="F:monooxygenase activity"/>
    <property type="evidence" value="ECO:0007669"/>
    <property type="project" value="UniProtKB-KW"/>
</dbReference>
<dbReference type="AlphaFoldDB" id="A0A9W8TM56"/>
<dbReference type="InterPro" id="IPR050493">
    <property type="entry name" value="FAD-dep_Monooxygenase_BioMet"/>
</dbReference>
<dbReference type="InterPro" id="IPR002938">
    <property type="entry name" value="FAD-bd"/>
</dbReference>
<sequence length="439" mass="48862">MTVAITRDDDTQEAAYQLHLIVVGAGLAGLAAAISTRLEGHHVTILEKASVLQEIGAGLQVTPNATRLFHRWGVFDELQRKAAAPSYLAVHRYDGTQLLAYEDHFQEKMLERWNAPYWNIHRADLHTTLVHRARALGVTIVVGCEVKDIDFDQAHVTAQDGRTFCGDVVLGADGLWSRTRSLMLNRQVSPHPTGDLAYRIVLDLKNIEDPELRSLVSNPSVNFWIGPKSHVVGYSIRQGLTYNLVLLRPDDLPADTSRAAANVDEMRAAFEQWDPILRKLLACVNSVDKWRLMHISPLVNWSHKDGKFVMAGDACHPMLPYLAQGANSSLEDGAALGRLLGSVTSPDHIAPTLKLYENVRKARGDGIAKEALNQRTSFHLEDGPIQEQRDRIFLDCLGKEPRAPFPSRWTCPKIQAWLYGYDALAEADRASQACESQQT</sequence>
<dbReference type="PANTHER" id="PTHR13789:SF238">
    <property type="entry name" value="PUTATIVE (AFU_ORTHOLOGUE AFUA_2G01680)-RELATED"/>
    <property type="match status" value="1"/>
</dbReference>
<evidence type="ECO:0000313" key="9">
    <source>
        <dbReference type="Proteomes" id="UP001148614"/>
    </source>
</evidence>
<dbReference type="EMBL" id="JANPWZ010001014">
    <property type="protein sequence ID" value="KAJ3569635.1"/>
    <property type="molecule type" value="Genomic_DNA"/>
</dbReference>
<keyword evidence="6" id="KW-0503">Monooxygenase</keyword>
<keyword evidence="9" id="KW-1185">Reference proteome</keyword>
<comment type="similarity">
    <text evidence="2">Belongs to the paxM FAD-dependent monooxygenase family.</text>
</comment>
<reference evidence="8" key="1">
    <citation type="submission" date="2022-07" db="EMBL/GenBank/DDBJ databases">
        <title>Genome Sequence of Xylaria arbuscula.</title>
        <authorList>
            <person name="Buettner E."/>
        </authorList>
    </citation>
    <scope>NUCLEOTIDE SEQUENCE</scope>
    <source>
        <strain evidence="8">VT107</strain>
    </source>
</reference>
<evidence type="ECO:0000256" key="4">
    <source>
        <dbReference type="ARBA" id="ARBA00022827"/>
    </source>
</evidence>
<dbReference type="FunFam" id="3.50.50.60:FF:000115">
    <property type="entry name" value="Salicylate hydroxylase, putative"/>
    <property type="match status" value="1"/>
</dbReference>
<name>A0A9W8TM56_9PEZI</name>